<keyword evidence="3" id="KW-0902">Two-component regulatory system</keyword>
<dbReference type="GO" id="GO:0016020">
    <property type="term" value="C:membrane"/>
    <property type="evidence" value="ECO:0007669"/>
    <property type="project" value="InterPro"/>
</dbReference>
<dbReference type="InterPro" id="IPR013783">
    <property type="entry name" value="Ig-like_fold"/>
</dbReference>
<dbReference type="Pfam" id="PF07494">
    <property type="entry name" value="Reg_prop"/>
    <property type="match status" value="1"/>
</dbReference>
<keyword evidence="5" id="KW-0732">Signal</keyword>
<feature type="domain" description="Histidine kinase/HSP90-like ATPase" evidence="6">
    <location>
        <begin position="904"/>
        <end position="1001"/>
    </location>
</feature>
<dbReference type="Proteomes" id="UP000006844">
    <property type="component" value="Chromosome"/>
</dbReference>
<gene>
    <name evidence="7" type="ordered locus">AciPR4_0111</name>
</gene>
<dbReference type="PANTHER" id="PTHR24421">
    <property type="entry name" value="NITRATE/NITRITE SENSOR PROTEIN NARX-RELATED"/>
    <property type="match status" value="1"/>
</dbReference>
<dbReference type="InterPro" id="IPR015943">
    <property type="entry name" value="WD40/YVTN_repeat-like_dom_sf"/>
</dbReference>
<dbReference type="InterPro" id="IPR011110">
    <property type="entry name" value="Reg_prop"/>
</dbReference>
<feature type="transmembrane region" description="Helical" evidence="4">
    <location>
        <begin position="763"/>
        <end position="782"/>
    </location>
</feature>
<dbReference type="Pfam" id="PF07495">
    <property type="entry name" value="Y_Y_Y"/>
    <property type="match status" value="1"/>
</dbReference>
<keyword evidence="4" id="KW-0812">Transmembrane</keyword>
<dbReference type="InterPro" id="IPR011123">
    <property type="entry name" value="Y_Y_Y"/>
</dbReference>
<evidence type="ECO:0000256" key="3">
    <source>
        <dbReference type="ARBA" id="ARBA00023012"/>
    </source>
</evidence>
<dbReference type="CDD" id="cd16917">
    <property type="entry name" value="HATPase_UhpB-NarQ-NarX-like"/>
    <property type="match status" value="1"/>
</dbReference>
<evidence type="ECO:0000313" key="8">
    <source>
        <dbReference type="Proteomes" id="UP000006844"/>
    </source>
</evidence>
<dbReference type="Gene3D" id="1.20.5.1930">
    <property type="match status" value="1"/>
</dbReference>
<sequence length="1028" mass="114071">MHHRSIKRCRQRVRSIARIIFFAVLLFQPSAIAVCPASSTPRTITDVSHFSWTAKDGAPPEVDSLAQTKDGYLWIGTSLGLYRFDGVRFTPYPASAANPSLPSRAISAIAAGDQGGLWIGYVYAGISHLYGNTLVNYPLPSSVRGGTSIQALSCCRQDSVWALVGNTILRLHASQWEDFGALNGLPAEAHFAMFFDREGNLWVSARNNVYVLRVGGHRFSKVNVRVYSVTQFAQTKDGTLWTSDAWRGVRPLFSTCKKPEVEMKVTANMVIDPEDNIWLGKDYTGVSRVTSNLVGCSTRTPQQQFRTSEGLTSNVTHALFRDRDGNIWIGTERGIDRLRPRMFTLLEGKTFNFYPALAATPAGALWIGTHEEGLIHVSERGIVPLGRRHPSSPLAVDAAGGLWLGDAHDHKLHHYSSRGLHDREVPGPKEAQNAAVQGIVVKADGFLLGAFEGHGLWSYSKDWKRVSEEGLTNETPSSLVQIGDSTWIGYSNDRLVQLVGHQTRFFAPSDGLRVGAVLSIVEDQDRIWISGTDGVAFLKQDKFLPLHLLRADLTEGVSGIVFDESGNLWLNGGLGVVRVLKSELDLAMQEPKYFASAVLYGEADGIVGSPAQVKPVPSAIKDGRGRLWFATAGNLVYLSPDFMSQPRPLPSVTMQSVFVNGQTVSSYGNQHRLVLPGGRDNRIEFNFAAVDLNTPSQVSYRFKLEGEDKEWQNAGTNRQAVYARLKPGAYRFRVAATNGEDKWSEAVPALLFNVKPAFYQTKGFIILCALVGVGFLWFVYLLRIRYVTARIRDRLEQRSTERLRIARELHDTLLQSIHGLMLRFHYVAESISETDPSREMLCEALERADDLIVEGRNQVQDLRGEGESERSLQEALMRLVEKFRLGAYPEIDITEEGSGKLRPVVQEEIRKVCREALINALNHAKATRIGIDIIHAHGFFEVKISDDGIGIQSEVLREWGGRGHWGLKGMSERAKAIGGVLRIRTKTPSGTEVSVRLRSSAAYLVTHPITSFLKKISERIKATLKDIR</sequence>
<organism evidence="7 8">
    <name type="scientific">Terriglobus saanensis (strain ATCC BAA-1853 / DSM 23119 / SP1PR4)</name>
    <dbReference type="NCBI Taxonomy" id="401053"/>
    <lineage>
        <taxon>Bacteria</taxon>
        <taxon>Pseudomonadati</taxon>
        <taxon>Acidobacteriota</taxon>
        <taxon>Terriglobia</taxon>
        <taxon>Terriglobales</taxon>
        <taxon>Acidobacteriaceae</taxon>
        <taxon>Terriglobus</taxon>
    </lineage>
</organism>
<feature type="signal peptide" evidence="5">
    <location>
        <begin position="1"/>
        <end position="33"/>
    </location>
</feature>
<dbReference type="Gene3D" id="3.30.565.10">
    <property type="entry name" value="Histidine kinase-like ATPase, C-terminal domain"/>
    <property type="match status" value="1"/>
</dbReference>
<protein>
    <submittedName>
        <fullName evidence="7">Integral membrane sensor signal transduction histidine kinase</fullName>
    </submittedName>
</protein>
<keyword evidence="4" id="KW-1133">Transmembrane helix</keyword>
<keyword evidence="2 7" id="KW-0418">Kinase</keyword>
<dbReference type="Gene3D" id="2.130.10.10">
    <property type="entry name" value="YVTN repeat-like/Quinoprotein amine dehydrogenase"/>
    <property type="match status" value="3"/>
</dbReference>
<evidence type="ECO:0000313" key="7">
    <source>
        <dbReference type="EMBL" id="ADV80952.1"/>
    </source>
</evidence>
<dbReference type="SUPFAM" id="SSF63829">
    <property type="entry name" value="Calcium-dependent phosphotriesterase"/>
    <property type="match status" value="2"/>
</dbReference>
<reference evidence="7 8" key="1">
    <citation type="journal article" date="2012" name="Stand. Genomic Sci.">
        <title>Complete genome sequence of Terriglobus saanensis type strain SP1PR4(T), an Acidobacteria from tundra soil.</title>
        <authorList>
            <person name="Rawat S.R."/>
            <person name="Mannisto M.K."/>
            <person name="Starovoytov V."/>
            <person name="Goodwin L."/>
            <person name="Nolan M."/>
            <person name="Hauser L."/>
            <person name="Land M."/>
            <person name="Davenport K.W."/>
            <person name="Woyke T."/>
            <person name="Haggblom M.M."/>
        </authorList>
    </citation>
    <scope>NUCLEOTIDE SEQUENCE</scope>
    <source>
        <strain evidence="8">ATCC BAA-1853 / DSM 23119 / SP1PR4</strain>
    </source>
</reference>
<accession>E8UZ07</accession>
<evidence type="ECO:0000259" key="6">
    <source>
        <dbReference type="SMART" id="SM00387"/>
    </source>
</evidence>
<dbReference type="InterPro" id="IPR036890">
    <property type="entry name" value="HATPase_C_sf"/>
</dbReference>
<dbReference type="SUPFAM" id="SSF55874">
    <property type="entry name" value="ATPase domain of HSP90 chaperone/DNA topoisomerase II/histidine kinase"/>
    <property type="match status" value="1"/>
</dbReference>
<dbReference type="OrthoDB" id="127270at2"/>
<dbReference type="Gene3D" id="2.60.40.10">
    <property type="entry name" value="Immunoglobulins"/>
    <property type="match status" value="1"/>
</dbReference>
<feature type="chain" id="PRO_5003232848" evidence="5">
    <location>
        <begin position="34"/>
        <end position="1028"/>
    </location>
</feature>
<dbReference type="PANTHER" id="PTHR24421:SF62">
    <property type="entry name" value="SENSORY TRANSDUCTION HISTIDINE KINASE"/>
    <property type="match status" value="1"/>
</dbReference>
<dbReference type="InterPro" id="IPR011712">
    <property type="entry name" value="Sig_transdc_His_kin_sub3_dim/P"/>
</dbReference>
<keyword evidence="8" id="KW-1185">Reference proteome</keyword>
<dbReference type="HOGENOM" id="CLU_000445_28_2_0"/>
<dbReference type="Pfam" id="PF02518">
    <property type="entry name" value="HATPase_c"/>
    <property type="match status" value="1"/>
</dbReference>
<evidence type="ECO:0000256" key="4">
    <source>
        <dbReference type="SAM" id="Phobius"/>
    </source>
</evidence>
<evidence type="ECO:0000256" key="5">
    <source>
        <dbReference type="SAM" id="SignalP"/>
    </source>
</evidence>
<dbReference type="eggNOG" id="COG3292">
    <property type="taxonomic scope" value="Bacteria"/>
</dbReference>
<dbReference type="SMART" id="SM00387">
    <property type="entry name" value="HATPase_c"/>
    <property type="match status" value="1"/>
</dbReference>
<dbReference type="GO" id="GO:0000155">
    <property type="term" value="F:phosphorelay sensor kinase activity"/>
    <property type="evidence" value="ECO:0007669"/>
    <property type="project" value="InterPro"/>
</dbReference>
<dbReference type="EMBL" id="CP002467">
    <property type="protein sequence ID" value="ADV80952.1"/>
    <property type="molecule type" value="Genomic_DNA"/>
</dbReference>
<evidence type="ECO:0000256" key="2">
    <source>
        <dbReference type="ARBA" id="ARBA00022777"/>
    </source>
</evidence>
<dbReference type="Pfam" id="PF07730">
    <property type="entry name" value="HisKA_3"/>
    <property type="match status" value="1"/>
</dbReference>
<keyword evidence="4" id="KW-0472">Membrane</keyword>
<proteinExistence type="predicted"/>
<dbReference type="eggNOG" id="COG4585">
    <property type="taxonomic scope" value="Bacteria"/>
</dbReference>
<evidence type="ECO:0000256" key="1">
    <source>
        <dbReference type="ARBA" id="ARBA00022679"/>
    </source>
</evidence>
<keyword evidence="1" id="KW-0808">Transferase</keyword>
<dbReference type="KEGG" id="tsa:AciPR4_0111"/>
<dbReference type="InterPro" id="IPR050482">
    <property type="entry name" value="Sensor_HK_TwoCompSys"/>
</dbReference>
<dbReference type="STRING" id="401053.AciPR4_0111"/>
<dbReference type="AlphaFoldDB" id="E8UZ07"/>
<name>E8UZ07_TERSS</name>
<dbReference type="GO" id="GO:0046983">
    <property type="term" value="F:protein dimerization activity"/>
    <property type="evidence" value="ECO:0007669"/>
    <property type="project" value="InterPro"/>
</dbReference>
<dbReference type="InterPro" id="IPR003594">
    <property type="entry name" value="HATPase_dom"/>
</dbReference>